<evidence type="ECO:0000256" key="14">
    <source>
        <dbReference type="ARBA" id="ARBA00023034"/>
    </source>
</evidence>
<keyword evidence="7" id="KW-0328">Glycosyltransferase</keyword>
<evidence type="ECO:0000256" key="16">
    <source>
        <dbReference type="ARBA" id="ARBA00023157"/>
    </source>
</evidence>
<evidence type="ECO:0000256" key="15">
    <source>
        <dbReference type="ARBA" id="ARBA00023136"/>
    </source>
</evidence>
<keyword evidence="10" id="KW-0479">Metal-binding</keyword>
<evidence type="ECO:0000256" key="6">
    <source>
        <dbReference type="ARBA" id="ARBA00011972"/>
    </source>
</evidence>
<dbReference type="EC" id="2.4.2.26" evidence="6"/>
<evidence type="ECO:0000256" key="1">
    <source>
        <dbReference type="ARBA" id="ARBA00004323"/>
    </source>
</evidence>
<proteinExistence type="inferred from homology"/>
<reference evidence="23" key="1">
    <citation type="submission" date="2022-08" db="UniProtKB">
        <authorList>
            <consortium name="EnsemblMetazoa"/>
        </authorList>
    </citation>
    <scope>IDENTIFICATION</scope>
    <source>
        <strain evidence="23">05x7-T-G4-1.051#20</strain>
    </source>
</reference>
<dbReference type="OrthoDB" id="2019572at2759"/>
<keyword evidence="17" id="KW-0325">Glycoprotein</keyword>
<comment type="pathway">
    <text evidence="3">Glycan metabolism; chondroitin sulfate biosynthesis.</text>
</comment>
<keyword evidence="14" id="KW-0333">Golgi apparatus</keyword>
<feature type="compositionally biased region" description="Acidic residues" evidence="20">
    <location>
        <begin position="72"/>
        <end position="88"/>
    </location>
</feature>
<protein>
    <recommendedName>
        <fullName evidence="6">protein xylosyltransferase</fullName>
        <ecNumber evidence="6">2.4.2.26</ecNumber>
    </recommendedName>
    <alternativeName>
        <fullName evidence="18">Peptide O-xylosyltransferase</fullName>
    </alternativeName>
</protein>
<feature type="transmembrane region" description="Helical" evidence="21">
    <location>
        <begin position="18"/>
        <end position="36"/>
    </location>
</feature>
<dbReference type="GO" id="GO:0046872">
    <property type="term" value="F:metal ion binding"/>
    <property type="evidence" value="ECO:0007669"/>
    <property type="project" value="UniProtKB-KW"/>
</dbReference>
<evidence type="ECO:0000259" key="22">
    <source>
        <dbReference type="PROSITE" id="PS51212"/>
    </source>
</evidence>
<accession>A0A8W8N1D8</accession>
<dbReference type="GO" id="GO:0030158">
    <property type="term" value="F:protein xylosyltransferase activity"/>
    <property type="evidence" value="ECO:0007669"/>
    <property type="project" value="UniProtKB-EC"/>
</dbReference>
<keyword evidence="11" id="KW-0256">Endoplasmic reticulum</keyword>
<evidence type="ECO:0000256" key="18">
    <source>
        <dbReference type="ARBA" id="ARBA00042865"/>
    </source>
</evidence>
<evidence type="ECO:0000313" key="23">
    <source>
        <dbReference type="EnsemblMetazoa" id="G395.1:cds"/>
    </source>
</evidence>
<evidence type="ECO:0000256" key="20">
    <source>
        <dbReference type="SAM" id="MobiDB-lite"/>
    </source>
</evidence>
<keyword evidence="24" id="KW-1185">Reference proteome</keyword>
<dbReference type="GO" id="GO:0000139">
    <property type="term" value="C:Golgi membrane"/>
    <property type="evidence" value="ECO:0007669"/>
    <property type="project" value="UniProtKB-SubCell"/>
</dbReference>
<feature type="domain" description="WSC" evidence="22">
    <location>
        <begin position="165"/>
        <end position="256"/>
    </location>
</feature>
<evidence type="ECO:0000256" key="21">
    <source>
        <dbReference type="SAM" id="Phobius"/>
    </source>
</evidence>
<dbReference type="Pfam" id="PF12529">
    <property type="entry name" value="Xylo_C"/>
    <property type="match status" value="1"/>
</dbReference>
<dbReference type="PROSITE" id="PS51212">
    <property type="entry name" value="WSC"/>
    <property type="match status" value="1"/>
</dbReference>
<evidence type="ECO:0000256" key="8">
    <source>
        <dbReference type="ARBA" id="ARBA00022679"/>
    </source>
</evidence>
<comment type="subcellular location">
    <subcellularLocation>
        <location evidence="2">Endoplasmic reticulum membrane</location>
        <topology evidence="2">Single-pass type II membrane protein</topology>
    </subcellularLocation>
    <subcellularLocation>
        <location evidence="1">Golgi apparatus membrane</location>
        <topology evidence="1">Single-pass type II membrane protein</topology>
    </subcellularLocation>
</comment>
<evidence type="ECO:0000256" key="12">
    <source>
        <dbReference type="ARBA" id="ARBA00022968"/>
    </source>
</evidence>
<comment type="similarity">
    <text evidence="5">Belongs to the glycosyltransferase 14 family. XylT subfamily.</text>
</comment>
<sequence>MAASRIASSRRLCCKYKCIFYVAFVILCVQFFLYNINIKEADNSSDDRESHEEVRDTRVLTEEDSEEKKQEDEDGNANEGEDLSEEVLASEEKLPNEGLGIKSGLLAGYAPPCKIESAQAMSAIERATTRECKQEIADVACGIQEGGVYPGSLPNTCHLKGNHSKGHYYGCYLDDAEDRDMTHQKTLPTENWSQTCIDYCLQIGFRYAGLQYGRECWCGNSFGKHGTTRAVCNQRCPGNSKEFCGGYLTNDVYSTGIQERFSNGPGNLHFEEEDVRPKVRVLFVLTLNGRQVRQVRRLLKAIYHRDHFYLLHVDARQEYLFRELLPLEQLLSNVRLVRKRFATIWGGASLLDAHLHIIEEALEMDWMWDYYVNLSESDYPIKKLDSLVSYLSKYRGHIFLKSHGRNTSLFVRKQGLDQTFLQCDNHLWRLGTRTLPSGIQVDGGSDWVGLPRHFCLYVVTSKDKLLTGLKKLYKYTLLPVESFFHTLLHNSHFCDKWMENNLHVTNWNRKRGCKCQHKNVVDWCGCSPNDFLSQDLDRILSYEVKPIFFGRKFEATVNQDIINSMDVYLFGNEMTDVTALTSYWQNEYHHLDHHTGVDDTFLSFYLSFMRLTTTRLAADTTGQCQVVPNKVLQVHLFQRGDRNQGLLVLFETTSKEGTRLVLESHMMLRQHYSVINPTGPAGRLINLEVGSDFDLKEAIFRNYGQLLGPYSDLVLRHTWGPGTPLVVSIAWIDPAKVIAASYDINITSEGQIGPFKPQLKQPLRPGVWACVLMYRYEVIAQVNFLVLPLAVFRGNPLDSRKAGLHHNGPIGYYAKQDFSEFEEVLRVTSVREARAAADENGHKHGRALEEWTDSLCAEFWSVQDTCRTGAVSSNCASVKKCEESPWSSLSPDPKSTITAVNPITGLIR</sequence>
<evidence type="ECO:0000256" key="13">
    <source>
        <dbReference type="ARBA" id="ARBA00022989"/>
    </source>
</evidence>
<comment type="catalytic activity">
    <reaction evidence="19">
        <text>UDP-alpha-D-xylose + L-seryl-[protein] = 3-O-(beta-D-xylosyl)-L-seryl-[protein] + UDP + H(+)</text>
        <dbReference type="Rhea" id="RHEA:50192"/>
        <dbReference type="Rhea" id="RHEA-COMP:9863"/>
        <dbReference type="Rhea" id="RHEA-COMP:12567"/>
        <dbReference type="ChEBI" id="CHEBI:15378"/>
        <dbReference type="ChEBI" id="CHEBI:29999"/>
        <dbReference type="ChEBI" id="CHEBI:57632"/>
        <dbReference type="ChEBI" id="CHEBI:58223"/>
        <dbReference type="ChEBI" id="CHEBI:132085"/>
        <dbReference type="EC" id="2.4.2.26"/>
    </reaction>
</comment>
<evidence type="ECO:0000256" key="11">
    <source>
        <dbReference type="ARBA" id="ARBA00022824"/>
    </source>
</evidence>
<evidence type="ECO:0000256" key="9">
    <source>
        <dbReference type="ARBA" id="ARBA00022692"/>
    </source>
</evidence>
<evidence type="ECO:0000256" key="4">
    <source>
        <dbReference type="ARBA" id="ARBA00005093"/>
    </source>
</evidence>
<dbReference type="InterPro" id="IPR002889">
    <property type="entry name" value="WSC_carb-bd"/>
</dbReference>
<dbReference type="Pfam" id="PF01822">
    <property type="entry name" value="WSC"/>
    <property type="match status" value="1"/>
</dbReference>
<dbReference type="AlphaFoldDB" id="A0A8W8N1D8"/>
<evidence type="ECO:0000256" key="10">
    <source>
        <dbReference type="ARBA" id="ARBA00022723"/>
    </source>
</evidence>
<dbReference type="OMA" id="SCRYVAM"/>
<evidence type="ECO:0000256" key="5">
    <source>
        <dbReference type="ARBA" id="ARBA00010195"/>
    </source>
</evidence>
<dbReference type="GO" id="GO:0005789">
    <property type="term" value="C:endoplasmic reticulum membrane"/>
    <property type="evidence" value="ECO:0007669"/>
    <property type="project" value="UniProtKB-SubCell"/>
</dbReference>
<dbReference type="InterPro" id="IPR003406">
    <property type="entry name" value="Glyco_trans_14"/>
</dbReference>
<evidence type="ECO:0000256" key="19">
    <source>
        <dbReference type="ARBA" id="ARBA00047847"/>
    </source>
</evidence>
<dbReference type="SMART" id="SM00321">
    <property type="entry name" value="WSC"/>
    <property type="match status" value="1"/>
</dbReference>
<dbReference type="InterPro" id="IPR024448">
    <property type="entry name" value="XylT_C"/>
</dbReference>
<keyword evidence="8" id="KW-0808">Transferase</keyword>
<keyword evidence="16" id="KW-1015">Disulfide bond</keyword>
<feature type="compositionally biased region" description="Basic and acidic residues" evidence="20">
    <location>
        <begin position="43"/>
        <end position="71"/>
    </location>
</feature>
<evidence type="ECO:0000256" key="2">
    <source>
        <dbReference type="ARBA" id="ARBA00004648"/>
    </source>
</evidence>
<evidence type="ECO:0000256" key="7">
    <source>
        <dbReference type="ARBA" id="ARBA00022676"/>
    </source>
</evidence>
<keyword evidence="9 21" id="KW-0812">Transmembrane</keyword>
<dbReference type="GO" id="GO:0015012">
    <property type="term" value="P:heparan sulfate proteoglycan biosynthetic process"/>
    <property type="evidence" value="ECO:0007669"/>
    <property type="project" value="TreeGrafter"/>
</dbReference>
<dbReference type="PANTHER" id="PTHR46025">
    <property type="entry name" value="XYLOSYLTRANSFERASE OXT"/>
    <property type="match status" value="1"/>
</dbReference>
<dbReference type="Proteomes" id="UP000005408">
    <property type="component" value="Unassembled WGS sequence"/>
</dbReference>
<evidence type="ECO:0000256" key="17">
    <source>
        <dbReference type="ARBA" id="ARBA00023180"/>
    </source>
</evidence>
<evidence type="ECO:0000256" key="3">
    <source>
        <dbReference type="ARBA" id="ARBA00004840"/>
    </source>
</evidence>
<dbReference type="GO" id="GO:0050650">
    <property type="term" value="P:chondroitin sulfate proteoglycan biosynthetic process"/>
    <property type="evidence" value="ECO:0007669"/>
    <property type="project" value="TreeGrafter"/>
</dbReference>
<organism evidence="23 24">
    <name type="scientific">Magallana gigas</name>
    <name type="common">Pacific oyster</name>
    <name type="synonym">Crassostrea gigas</name>
    <dbReference type="NCBI Taxonomy" id="29159"/>
    <lineage>
        <taxon>Eukaryota</taxon>
        <taxon>Metazoa</taxon>
        <taxon>Spiralia</taxon>
        <taxon>Lophotrochozoa</taxon>
        <taxon>Mollusca</taxon>
        <taxon>Bivalvia</taxon>
        <taxon>Autobranchia</taxon>
        <taxon>Pteriomorphia</taxon>
        <taxon>Ostreida</taxon>
        <taxon>Ostreoidea</taxon>
        <taxon>Ostreidae</taxon>
        <taxon>Magallana</taxon>
    </lineage>
</organism>
<keyword evidence="12" id="KW-0735">Signal-anchor</keyword>
<name>A0A8W8N1D8_MAGGI</name>
<dbReference type="PANTHER" id="PTHR46025:SF3">
    <property type="entry name" value="XYLOSYLTRANSFERASE OXT"/>
    <property type="match status" value="1"/>
</dbReference>
<comment type="pathway">
    <text evidence="4">Glycan metabolism; heparan sulfate biosynthesis.</text>
</comment>
<evidence type="ECO:0000313" key="24">
    <source>
        <dbReference type="Proteomes" id="UP000005408"/>
    </source>
</evidence>
<keyword evidence="15 21" id="KW-0472">Membrane</keyword>
<keyword evidence="13 21" id="KW-1133">Transmembrane helix</keyword>
<dbReference type="EnsemblMetazoa" id="G395.1">
    <property type="protein sequence ID" value="G395.1:cds"/>
    <property type="gene ID" value="G395"/>
</dbReference>
<dbReference type="InterPro" id="IPR043538">
    <property type="entry name" value="XYLT"/>
</dbReference>
<feature type="region of interest" description="Disordered" evidence="20">
    <location>
        <begin position="43"/>
        <end position="88"/>
    </location>
</feature>
<dbReference type="Pfam" id="PF02485">
    <property type="entry name" value="Branch"/>
    <property type="match status" value="1"/>
</dbReference>